<evidence type="ECO:0000313" key="2">
    <source>
        <dbReference type="Proteomes" id="UP001176941"/>
    </source>
</evidence>
<dbReference type="Proteomes" id="UP001176941">
    <property type="component" value="Chromosome 5"/>
</dbReference>
<reference evidence="1" key="1">
    <citation type="submission" date="2023-04" db="EMBL/GenBank/DDBJ databases">
        <authorList>
            <consortium name="ELIXIR-Norway"/>
        </authorList>
    </citation>
    <scope>NUCLEOTIDE SEQUENCE [LARGE SCALE GENOMIC DNA]</scope>
</reference>
<sequence length="52" mass="5720">AAERESERASDWPAWAAGHAPSLGGGHSSHFLGRFSVFAYVRRGFRTTTEEL</sequence>
<organism evidence="1 2">
    <name type="scientific">Rangifer tarandus platyrhynchus</name>
    <name type="common">Svalbard reindeer</name>
    <dbReference type="NCBI Taxonomy" id="3082113"/>
    <lineage>
        <taxon>Eukaryota</taxon>
        <taxon>Metazoa</taxon>
        <taxon>Chordata</taxon>
        <taxon>Craniata</taxon>
        <taxon>Vertebrata</taxon>
        <taxon>Euteleostomi</taxon>
        <taxon>Mammalia</taxon>
        <taxon>Eutheria</taxon>
        <taxon>Laurasiatheria</taxon>
        <taxon>Artiodactyla</taxon>
        <taxon>Ruminantia</taxon>
        <taxon>Pecora</taxon>
        <taxon>Cervidae</taxon>
        <taxon>Odocoileinae</taxon>
        <taxon>Rangifer</taxon>
    </lineage>
</organism>
<dbReference type="EMBL" id="OX459941">
    <property type="protein sequence ID" value="CAI9175265.1"/>
    <property type="molecule type" value="Genomic_DNA"/>
</dbReference>
<accession>A0ABN8ZP71</accession>
<gene>
    <name evidence="1" type="ORF">MRATA1EN1_LOCUS24227</name>
</gene>
<keyword evidence="2" id="KW-1185">Reference proteome</keyword>
<proteinExistence type="predicted"/>
<feature type="non-terminal residue" evidence="1">
    <location>
        <position position="1"/>
    </location>
</feature>
<name>A0ABN8ZP71_RANTA</name>
<protein>
    <submittedName>
        <fullName evidence="1">Uncharacterized protein</fullName>
    </submittedName>
</protein>
<feature type="non-terminal residue" evidence="1">
    <location>
        <position position="52"/>
    </location>
</feature>
<evidence type="ECO:0000313" key="1">
    <source>
        <dbReference type="EMBL" id="CAI9175265.1"/>
    </source>
</evidence>